<evidence type="ECO:0000313" key="4">
    <source>
        <dbReference type="Proteomes" id="UP000299102"/>
    </source>
</evidence>
<comment type="caution">
    <text evidence="3">The sequence shown here is derived from an EMBL/GenBank/DDBJ whole genome shotgun (WGS) entry which is preliminary data.</text>
</comment>
<evidence type="ECO:0008006" key="5">
    <source>
        <dbReference type="Google" id="ProtNLM"/>
    </source>
</evidence>
<feature type="coiled-coil region" evidence="1">
    <location>
        <begin position="24"/>
        <end position="51"/>
    </location>
</feature>
<dbReference type="AlphaFoldDB" id="A0A4C1Y5I1"/>
<dbReference type="Proteomes" id="UP000299102">
    <property type="component" value="Unassembled WGS sequence"/>
</dbReference>
<accession>A0A4C1Y5I1</accession>
<reference evidence="3 4" key="1">
    <citation type="journal article" date="2019" name="Commun. Biol.">
        <title>The bagworm genome reveals a unique fibroin gene that provides high tensile strength.</title>
        <authorList>
            <person name="Kono N."/>
            <person name="Nakamura H."/>
            <person name="Ohtoshi R."/>
            <person name="Tomita M."/>
            <person name="Numata K."/>
            <person name="Arakawa K."/>
        </authorList>
    </citation>
    <scope>NUCLEOTIDE SEQUENCE [LARGE SCALE GENOMIC DNA]</scope>
</reference>
<name>A0A4C1Y5I1_EUMVA</name>
<evidence type="ECO:0000256" key="1">
    <source>
        <dbReference type="SAM" id="Coils"/>
    </source>
</evidence>
<feature type="region of interest" description="Disordered" evidence="2">
    <location>
        <begin position="183"/>
        <end position="213"/>
    </location>
</feature>
<sequence>MEKQTNDLKESITRNIMNRIDEKLTPMIEENEKLKQKIGNLENEIEYLKKEKKTNNIVIYGLKEREKSILELFQSVKEIFKRDLNLSVEENEVNRLYRLGKNKSENKQRPVLLSFINGWKKDQIIKNKKSLKEIYISDDYSKEVIEKRKALLPQLLEEKKKGNIAYLKYDKLVVKGPITDKRKREISTSPQSTYTTKPKKQQTISSVKSNRKNVFDLMRNRSNSLTDIPTHKKQ</sequence>
<dbReference type="OrthoDB" id="6059368at2759"/>
<feature type="compositionally biased region" description="Polar residues" evidence="2">
    <location>
        <begin position="187"/>
        <end position="208"/>
    </location>
</feature>
<evidence type="ECO:0000313" key="3">
    <source>
        <dbReference type="EMBL" id="GBP69809.1"/>
    </source>
</evidence>
<gene>
    <name evidence="3" type="ORF">EVAR_51972_1</name>
</gene>
<dbReference type="Gene3D" id="3.30.70.1820">
    <property type="entry name" value="L1 transposable element, RRM domain"/>
    <property type="match status" value="1"/>
</dbReference>
<organism evidence="3 4">
    <name type="scientific">Eumeta variegata</name>
    <name type="common">Bagworm moth</name>
    <name type="synonym">Eumeta japonica</name>
    <dbReference type="NCBI Taxonomy" id="151549"/>
    <lineage>
        <taxon>Eukaryota</taxon>
        <taxon>Metazoa</taxon>
        <taxon>Ecdysozoa</taxon>
        <taxon>Arthropoda</taxon>
        <taxon>Hexapoda</taxon>
        <taxon>Insecta</taxon>
        <taxon>Pterygota</taxon>
        <taxon>Neoptera</taxon>
        <taxon>Endopterygota</taxon>
        <taxon>Lepidoptera</taxon>
        <taxon>Glossata</taxon>
        <taxon>Ditrysia</taxon>
        <taxon>Tineoidea</taxon>
        <taxon>Psychidae</taxon>
        <taxon>Oiketicinae</taxon>
        <taxon>Eumeta</taxon>
    </lineage>
</organism>
<keyword evidence="4" id="KW-1185">Reference proteome</keyword>
<proteinExistence type="predicted"/>
<dbReference type="EMBL" id="BGZK01001053">
    <property type="protein sequence ID" value="GBP69809.1"/>
    <property type="molecule type" value="Genomic_DNA"/>
</dbReference>
<protein>
    <recommendedName>
        <fullName evidence="5">Endonuclease-reverse transcriptase</fullName>
    </recommendedName>
</protein>
<evidence type="ECO:0000256" key="2">
    <source>
        <dbReference type="SAM" id="MobiDB-lite"/>
    </source>
</evidence>
<keyword evidence="1" id="KW-0175">Coiled coil</keyword>